<dbReference type="Gene3D" id="1.10.600.10">
    <property type="entry name" value="Farnesyl Diphosphate Synthase"/>
    <property type="match status" value="1"/>
</dbReference>
<evidence type="ECO:0000256" key="2">
    <source>
        <dbReference type="ARBA" id="ARBA00006706"/>
    </source>
</evidence>
<gene>
    <name evidence="7" type="ORF">AWN68_14275</name>
</gene>
<dbReference type="AlphaFoldDB" id="A0A150XUW6"/>
<dbReference type="EMBL" id="LRDB01000003">
    <property type="protein sequence ID" value="KYG82425.1"/>
    <property type="molecule type" value="Genomic_DNA"/>
</dbReference>
<dbReference type="InterPro" id="IPR000092">
    <property type="entry name" value="Polyprenyl_synt"/>
</dbReference>
<evidence type="ECO:0000256" key="3">
    <source>
        <dbReference type="ARBA" id="ARBA00022679"/>
    </source>
</evidence>
<comment type="cofactor">
    <cofactor evidence="1">
        <name>Mg(2+)</name>
        <dbReference type="ChEBI" id="CHEBI:18420"/>
    </cofactor>
</comment>
<sequence>MTENHLELVQLINKRLEERNYGSEPKELYDPIRYIMSLGGKRMRPLLVLLAYKLFKDDPETVVDQALAVEVFHNFTLVHDDIMDNAPLRRGKATVHEKWDANTAILSGDVMMVKAYDMLLDAPSNLKQIVRDFNACAAGVCEGQQLDMNFETLATVDESAYINMIRLKTAVLLGFSLKLGAMLAQSSKEDAELLYDFGVSIGIGFQLKDDLLDVYGDQTKFGKQVGGDIISNKKTFLLLKALELANEDQRKQLDYWLGLETFDAVAKVEVVRAIYDAIGIEALTKAKMNEYFDHGFSDLEQLGIEEEKRTSLKRFAEYLIDREH</sequence>
<dbReference type="GO" id="GO:0046872">
    <property type="term" value="F:metal ion binding"/>
    <property type="evidence" value="ECO:0007669"/>
    <property type="project" value="UniProtKB-KW"/>
</dbReference>
<comment type="similarity">
    <text evidence="2 6">Belongs to the FPP/GGPP synthase family.</text>
</comment>
<dbReference type="SFLD" id="SFLDS00005">
    <property type="entry name" value="Isoprenoid_Synthase_Type_I"/>
    <property type="match status" value="1"/>
</dbReference>
<protein>
    <submittedName>
        <fullName evidence="7">Isoprenyl synthetase</fullName>
    </submittedName>
</protein>
<keyword evidence="5" id="KW-0460">Magnesium</keyword>
<dbReference type="SUPFAM" id="SSF48576">
    <property type="entry name" value="Terpenoid synthases"/>
    <property type="match status" value="1"/>
</dbReference>
<keyword evidence="3 6" id="KW-0808">Transferase</keyword>
<keyword evidence="8" id="KW-1185">Reference proteome</keyword>
<evidence type="ECO:0000313" key="8">
    <source>
        <dbReference type="Proteomes" id="UP000075615"/>
    </source>
</evidence>
<dbReference type="InterPro" id="IPR033749">
    <property type="entry name" value="Polyprenyl_synt_CS"/>
</dbReference>
<reference evidence="7 8" key="1">
    <citation type="submission" date="2016-01" db="EMBL/GenBank/DDBJ databases">
        <title>Genome sequencing of Roseivirga echinicomitans KMM 6058.</title>
        <authorList>
            <person name="Selvaratnam C."/>
            <person name="Thevarajoo S."/>
            <person name="Goh K.M."/>
            <person name="Ee R."/>
            <person name="Chan K.-G."/>
            <person name="Chong C.S."/>
        </authorList>
    </citation>
    <scope>NUCLEOTIDE SEQUENCE [LARGE SCALE GENOMIC DNA]</scope>
    <source>
        <strain evidence="7 8">KMM 6058</strain>
    </source>
</reference>
<dbReference type="STRING" id="296218.AWN68_14275"/>
<proteinExistence type="inferred from homology"/>
<evidence type="ECO:0000256" key="6">
    <source>
        <dbReference type="RuleBase" id="RU004466"/>
    </source>
</evidence>
<dbReference type="PROSITE" id="PS00723">
    <property type="entry name" value="POLYPRENYL_SYNTHASE_1"/>
    <property type="match status" value="1"/>
</dbReference>
<dbReference type="PANTHER" id="PTHR12001:SF85">
    <property type="entry name" value="SHORT CHAIN ISOPRENYL DIPHOSPHATE SYNTHASE"/>
    <property type="match status" value="1"/>
</dbReference>
<dbReference type="InterPro" id="IPR008949">
    <property type="entry name" value="Isoprenoid_synthase_dom_sf"/>
</dbReference>
<dbReference type="Proteomes" id="UP000075615">
    <property type="component" value="Unassembled WGS sequence"/>
</dbReference>
<accession>A0A150XUW6</accession>
<dbReference type="SFLD" id="SFLDG01017">
    <property type="entry name" value="Polyprenyl_Transferase_Like"/>
    <property type="match status" value="1"/>
</dbReference>
<evidence type="ECO:0000313" key="7">
    <source>
        <dbReference type="EMBL" id="KYG82425.1"/>
    </source>
</evidence>
<organism evidence="7 8">
    <name type="scientific">Roseivirga echinicomitans</name>
    <dbReference type="NCBI Taxonomy" id="296218"/>
    <lineage>
        <taxon>Bacteria</taxon>
        <taxon>Pseudomonadati</taxon>
        <taxon>Bacteroidota</taxon>
        <taxon>Cytophagia</taxon>
        <taxon>Cytophagales</taxon>
        <taxon>Roseivirgaceae</taxon>
        <taxon>Roseivirga</taxon>
    </lineage>
</organism>
<dbReference type="GO" id="GO:0004659">
    <property type="term" value="F:prenyltransferase activity"/>
    <property type="evidence" value="ECO:0007669"/>
    <property type="project" value="InterPro"/>
</dbReference>
<dbReference type="GO" id="GO:0008299">
    <property type="term" value="P:isoprenoid biosynthetic process"/>
    <property type="evidence" value="ECO:0007669"/>
    <property type="project" value="InterPro"/>
</dbReference>
<dbReference type="PANTHER" id="PTHR12001">
    <property type="entry name" value="GERANYLGERANYL PYROPHOSPHATE SYNTHASE"/>
    <property type="match status" value="1"/>
</dbReference>
<comment type="caution">
    <text evidence="7">The sequence shown here is derived from an EMBL/GenBank/DDBJ whole genome shotgun (WGS) entry which is preliminary data.</text>
</comment>
<keyword evidence="4" id="KW-0479">Metal-binding</keyword>
<dbReference type="Pfam" id="PF00348">
    <property type="entry name" value="polyprenyl_synt"/>
    <property type="match status" value="1"/>
</dbReference>
<name>A0A150XUW6_9BACT</name>
<dbReference type="OrthoDB" id="9805316at2"/>
<dbReference type="PROSITE" id="PS00444">
    <property type="entry name" value="POLYPRENYL_SYNTHASE_2"/>
    <property type="match status" value="1"/>
</dbReference>
<dbReference type="CDD" id="cd00685">
    <property type="entry name" value="Trans_IPPS_HT"/>
    <property type="match status" value="1"/>
</dbReference>
<evidence type="ECO:0000256" key="1">
    <source>
        <dbReference type="ARBA" id="ARBA00001946"/>
    </source>
</evidence>
<dbReference type="RefSeq" id="WP_068412338.1">
    <property type="nucleotide sequence ID" value="NZ_LRDB01000003.1"/>
</dbReference>
<evidence type="ECO:0000256" key="4">
    <source>
        <dbReference type="ARBA" id="ARBA00022723"/>
    </source>
</evidence>
<evidence type="ECO:0000256" key="5">
    <source>
        <dbReference type="ARBA" id="ARBA00022842"/>
    </source>
</evidence>